<dbReference type="EMBL" id="FMPG01000014">
    <property type="protein sequence ID" value="SCT36729.1"/>
    <property type="molecule type" value="Genomic_DNA"/>
</dbReference>
<evidence type="ECO:0000313" key="3">
    <source>
        <dbReference type="EMBL" id="SCT36729.1"/>
    </source>
</evidence>
<organism evidence="3 5">
    <name type="scientific">Staphylococcus caeli</name>
    <dbReference type="NCBI Taxonomy" id="2201815"/>
    <lineage>
        <taxon>Bacteria</taxon>
        <taxon>Bacillati</taxon>
        <taxon>Bacillota</taxon>
        <taxon>Bacilli</taxon>
        <taxon>Bacillales</taxon>
        <taxon>Staphylococcaceae</taxon>
        <taxon>Staphylococcus</taxon>
    </lineage>
</organism>
<proteinExistence type="predicted"/>
<feature type="domain" description="NAD(P)-binding" evidence="1">
    <location>
        <begin position="7"/>
        <end position="190"/>
    </location>
</feature>
<evidence type="ECO:0000259" key="1">
    <source>
        <dbReference type="Pfam" id="PF13460"/>
    </source>
</evidence>
<keyword evidence="4" id="KW-1185">Reference proteome</keyword>
<dbReference type="OrthoDB" id="9803892at2"/>
<dbReference type="CDD" id="cd05243">
    <property type="entry name" value="SDR_a5"/>
    <property type="match status" value="1"/>
</dbReference>
<dbReference type="Pfam" id="PF13460">
    <property type="entry name" value="NAD_binding_10"/>
    <property type="match status" value="1"/>
</dbReference>
<evidence type="ECO:0000313" key="2">
    <source>
        <dbReference type="EMBL" id="SCT32797.1"/>
    </source>
</evidence>
<reference evidence="2 4" key="2">
    <citation type="submission" date="2016-09" db="EMBL/GenBank/DDBJ databases">
        <authorList>
            <consortium name="Pathogen Informatics"/>
            <person name="Sun Q."/>
            <person name="Inoue M."/>
        </authorList>
    </citation>
    <scope>NUCLEOTIDE SEQUENCE [LARGE SCALE GENOMIC DNA]</scope>
    <source>
        <strain evidence="2 4">82C</strain>
    </source>
</reference>
<dbReference type="Gene3D" id="3.40.50.720">
    <property type="entry name" value="NAD(P)-binding Rossmann-like Domain"/>
    <property type="match status" value="1"/>
</dbReference>
<dbReference type="PANTHER" id="PTHR15020:SF50">
    <property type="entry name" value="UPF0659 PROTEIN YMR090W"/>
    <property type="match status" value="1"/>
</dbReference>
<protein>
    <submittedName>
        <fullName evidence="3">Oxidoreductase ylbE</fullName>
    </submittedName>
</protein>
<dbReference type="RefSeq" id="WP_069996340.1">
    <property type="nucleotide sequence ID" value="NZ_FMPG01000014.1"/>
</dbReference>
<name>A0A1D4QNC1_9STAP</name>
<evidence type="ECO:0000313" key="5">
    <source>
        <dbReference type="Proteomes" id="UP000095768"/>
    </source>
</evidence>
<dbReference type="InterPro" id="IPR016040">
    <property type="entry name" value="NAD(P)-bd_dom"/>
</dbReference>
<dbReference type="Proteomes" id="UP000095768">
    <property type="component" value="Unassembled WGS sequence"/>
</dbReference>
<dbReference type="Proteomes" id="UP000095412">
    <property type="component" value="Unassembled WGS sequence"/>
</dbReference>
<reference evidence="3 5" key="1">
    <citation type="submission" date="2016-09" db="EMBL/GenBank/DDBJ databases">
        <authorList>
            <consortium name="Pathogen Informatics"/>
        </authorList>
    </citation>
    <scope>NUCLEOTIDE SEQUENCE [LARGE SCALE GENOMIC DNA]</scope>
    <source>
        <strain evidence="3 5">82B</strain>
    </source>
</reference>
<accession>A0A1D4QNC1</accession>
<dbReference type="PANTHER" id="PTHR15020">
    <property type="entry name" value="FLAVIN REDUCTASE-RELATED"/>
    <property type="match status" value="1"/>
</dbReference>
<sequence length="218" mass="23151">MRTLIIGANGGIGKHLVKQLQASGDDFVAGVRKTSQVQSFENEGIDSLLIDVEADDIATLTEKFKGFDKVVFSVGSGGNTSADKTITVDLDGAIKTIKASEASGIKHYVMISTFDSDRSAFDASGDLKPYTIAKHYADEYLKKANVTYTIIHPGALLDEQGTGNVELAEKITGGGSIPRQDVATVIKIVLSKKDGTNSEFQVVSGDLPIADAVAQFHK</sequence>
<evidence type="ECO:0000313" key="4">
    <source>
        <dbReference type="Proteomes" id="UP000095412"/>
    </source>
</evidence>
<dbReference type="SUPFAM" id="SSF51735">
    <property type="entry name" value="NAD(P)-binding Rossmann-fold domains"/>
    <property type="match status" value="1"/>
</dbReference>
<dbReference type="InterPro" id="IPR036291">
    <property type="entry name" value="NAD(P)-bd_dom_sf"/>
</dbReference>
<gene>
    <name evidence="3" type="primary">ylbE</name>
    <name evidence="3" type="ORF">SAMEA2297795_02355</name>
    <name evidence="2" type="ORF">SAMEA2297796_02185</name>
</gene>
<dbReference type="EMBL" id="FMPI01000019">
    <property type="protein sequence ID" value="SCT32797.1"/>
    <property type="molecule type" value="Genomic_DNA"/>
</dbReference>
<dbReference type="AlphaFoldDB" id="A0A1D4QNC1"/>